<dbReference type="GO" id="GO:0007165">
    <property type="term" value="P:signal transduction"/>
    <property type="evidence" value="ECO:0007669"/>
    <property type="project" value="TreeGrafter"/>
</dbReference>
<protein>
    <recommendedName>
        <fullName evidence="1">non-specific serine/threonine protein kinase</fullName>
        <ecNumber evidence="1">2.7.11.1</ecNumber>
    </recommendedName>
</protein>
<evidence type="ECO:0000256" key="6">
    <source>
        <dbReference type="ARBA" id="ARBA00022840"/>
    </source>
</evidence>
<dbReference type="SMART" id="SM00220">
    <property type="entry name" value="S_TKc"/>
    <property type="match status" value="1"/>
</dbReference>
<dbReference type="SUPFAM" id="SSF56112">
    <property type="entry name" value="Protein kinase-like (PK-like)"/>
    <property type="match status" value="1"/>
</dbReference>
<comment type="similarity">
    <text evidence="10">Belongs to the protein kinase superfamily.</text>
</comment>
<feature type="domain" description="Protein kinase" evidence="11">
    <location>
        <begin position="8"/>
        <end position="266"/>
    </location>
</feature>
<evidence type="ECO:0000256" key="10">
    <source>
        <dbReference type="RuleBase" id="RU000304"/>
    </source>
</evidence>
<dbReference type="PROSITE" id="PS00107">
    <property type="entry name" value="PROTEIN_KINASE_ATP"/>
    <property type="match status" value="1"/>
</dbReference>
<proteinExistence type="inferred from homology"/>
<dbReference type="GO" id="GO:0005524">
    <property type="term" value="F:ATP binding"/>
    <property type="evidence" value="ECO:0007669"/>
    <property type="project" value="UniProtKB-UniRule"/>
</dbReference>
<evidence type="ECO:0000256" key="1">
    <source>
        <dbReference type="ARBA" id="ARBA00012513"/>
    </source>
</evidence>
<evidence type="ECO:0000256" key="5">
    <source>
        <dbReference type="ARBA" id="ARBA00022777"/>
    </source>
</evidence>
<dbReference type="PANTHER" id="PTHR43895">
    <property type="entry name" value="CALCIUM/CALMODULIN-DEPENDENT PROTEIN KINASE KINASE-RELATED"/>
    <property type="match status" value="1"/>
</dbReference>
<reference evidence="12" key="1">
    <citation type="submission" date="2021-01" db="EMBL/GenBank/DDBJ databases">
        <authorList>
            <person name="Corre E."/>
            <person name="Pelletier E."/>
            <person name="Niang G."/>
            <person name="Scheremetjew M."/>
            <person name="Finn R."/>
            <person name="Kale V."/>
            <person name="Holt S."/>
            <person name="Cochrane G."/>
            <person name="Meng A."/>
            <person name="Brown T."/>
            <person name="Cohen L."/>
        </authorList>
    </citation>
    <scope>NUCLEOTIDE SEQUENCE</scope>
    <source>
        <strain evidence="12">WS</strain>
    </source>
</reference>
<comment type="catalytic activity">
    <reaction evidence="7">
        <text>L-threonyl-[protein] + ATP = O-phospho-L-threonyl-[protein] + ADP + H(+)</text>
        <dbReference type="Rhea" id="RHEA:46608"/>
        <dbReference type="Rhea" id="RHEA-COMP:11060"/>
        <dbReference type="Rhea" id="RHEA-COMP:11605"/>
        <dbReference type="ChEBI" id="CHEBI:15378"/>
        <dbReference type="ChEBI" id="CHEBI:30013"/>
        <dbReference type="ChEBI" id="CHEBI:30616"/>
        <dbReference type="ChEBI" id="CHEBI:61977"/>
        <dbReference type="ChEBI" id="CHEBI:456216"/>
        <dbReference type="EC" id="2.7.11.1"/>
    </reaction>
</comment>
<evidence type="ECO:0000256" key="3">
    <source>
        <dbReference type="ARBA" id="ARBA00022679"/>
    </source>
</evidence>
<dbReference type="InterPro" id="IPR000719">
    <property type="entry name" value="Prot_kinase_dom"/>
</dbReference>
<dbReference type="InterPro" id="IPR017441">
    <property type="entry name" value="Protein_kinase_ATP_BS"/>
</dbReference>
<dbReference type="InterPro" id="IPR011009">
    <property type="entry name" value="Kinase-like_dom_sf"/>
</dbReference>
<dbReference type="AlphaFoldDB" id="A0A7S1KPS8"/>
<keyword evidence="3" id="KW-0808">Transferase</keyword>
<sequence>MPKRIEKYTLGNTLGRGTFSKVKYAVDTTSSDKKAFAIKIIDRKMIHKENMESQLKREIAIMKILKHPHIIQLKEVLQSAKHIYIVLELITGGELFDRIVQAKRFPEHTARRYFQSLMSAVEYTHSQGIAHRDLKPENLLLDENDTLKITDFGLSALSSSSDGRQKVLSTVCGTPNYVAPEVIKDRGYSGFQADVWSCGVILYVMIAGYLPFEDDTMQGLFQKIEGGQFSFPKHFSPEVRKLISKMLVVNPKKRISVQQIMQDPWFKVGFKRQDTKKIVISDTQVQNSIQEAKVSDETVTPNSGGSDTESTPRTLNAFDLFGSMMQGVVSPLMSGTVKIRRETRFAAEGSADLVTTKIMDTLRKMRANPQQKKDEPIKCVLHQNATLLTFSVEIVGTSGGFSMVEVQRRKGDILHFNSFYRSLIEALGDLVVSKDTNGSAKTE</sequence>
<dbReference type="Gene3D" id="1.10.510.10">
    <property type="entry name" value="Transferase(Phosphotransferase) domain 1"/>
    <property type="match status" value="1"/>
</dbReference>
<name>A0A7S1KPS8_9EUKA</name>
<dbReference type="PROSITE" id="PS50011">
    <property type="entry name" value="PROTEIN_KINASE_DOM"/>
    <property type="match status" value="1"/>
</dbReference>
<keyword evidence="4 9" id="KW-0547">Nucleotide-binding</keyword>
<keyword evidence="6 9" id="KW-0067">ATP-binding</keyword>
<dbReference type="FunFam" id="1.10.510.10:FF:000279">
    <property type="entry name" value="Non-specific serine/threonine protein kinase"/>
    <property type="match status" value="1"/>
</dbReference>
<dbReference type="Pfam" id="PF00069">
    <property type="entry name" value="Pkinase"/>
    <property type="match status" value="1"/>
</dbReference>
<evidence type="ECO:0000256" key="9">
    <source>
        <dbReference type="PROSITE-ProRule" id="PRU10141"/>
    </source>
</evidence>
<keyword evidence="5" id="KW-0418">Kinase</keyword>
<keyword evidence="2 10" id="KW-0723">Serine/threonine-protein kinase</keyword>
<dbReference type="EMBL" id="HBGD01005364">
    <property type="protein sequence ID" value="CAD9081205.1"/>
    <property type="molecule type" value="Transcribed_RNA"/>
</dbReference>
<evidence type="ECO:0000259" key="11">
    <source>
        <dbReference type="PROSITE" id="PS50011"/>
    </source>
</evidence>
<dbReference type="FunFam" id="3.30.200.20:FF:000042">
    <property type="entry name" value="Aurora kinase A"/>
    <property type="match status" value="1"/>
</dbReference>
<gene>
    <name evidence="12" type="ORF">PCOS0759_LOCUS4445</name>
</gene>
<evidence type="ECO:0000256" key="7">
    <source>
        <dbReference type="ARBA" id="ARBA00047899"/>
    </source>
</evidence>
<organism evidence="12">
    <name type="scientific">Percolomonas cosmopolitus</name>
    <dbReference type="NCBI Taxonomy" id="63605"/>
    <lineage>
        <taxon>Eukaryota</taxon>
        <taxon>Discoba</taxon>
        <taxon>Heterolobosea</taxon>
        <taxon>Tetramitia</taxon>
        <taxon>Eutetramitia</taxon>
        <taxon>Percolomonadidae</taxon>
        <taxon>Percolomonas</taxon>
    </lineage>
</organism>
<evidence type="ECO:0000313" key="12">
    <source>
        <dbReference type="EMBL" id="CAD9081205.1"/>
    </source>
</evidence>
<comment type="catalytic activity">
    <reaction evidence="8">
        <text>L-seryl-[protein] + ATP = O-phospho-L-seryl-[protein] + ADP + H(+)</text>
        <dbReference type="Rhea" id="RHEA:17989"/>
        <dbReference type="Rhea" id="RHEA-COMP:9863"/>
        <dbReference type="Rhea" id="RHEA-COMP:11604"/>
        <dbReference type="ChEBI" id="CHEBI:15378"/>
        <dbReference type="ChEBI" id="CHEBI:29999"/>
        <dbReference type="ChEBI" id="CHEBI:30616"/>
        <dbReference type="ChEBI" id="CHEBI:83421"/>
        <dbReference type="ChEBI" id="CHEBI:456216"/>
        <dbReference type="EC" id="2.7.11.1"/>
    </reaction>
</comment>
<evidence type="ECO:0000256" key="8">
    <source>
        <dbReference type="ARBA" id="ARBA00048679"/>
    </source>
</evidence>
<dbReference type="Gene3D" id="3.30.310.80">
    <property type="entry name" value="Kinase associated domain 1, KA1"/>
    <property type="match status" value="1"/>
</dbReference>
<dbReference type="InterPro" id="IPR008271">
    <property type="entry name" value="Ser/Thr_kinase_AS"/>
</dbReference>
<dbReference type="PROSITE" id="PS00108">
    <property type="entry name" value="PROTEIN_KINASE_ST"/>
    <property type="match status" value="1"/>
</dbReference>
<dbReference type="PANTHER" id="PTHR43895:SF32">
    <property type="entry name" value="SERINE_THREONINE-PROTEIN KINASE CHK1"/>
    <property type="match status" value="1"/>
</dbReference>
<accession>A0A7S1KPS8</accession>
<dbReference type="EC" id="2.7.11.1" evidence="1"/>
<feature type="binding site" evidence="9">
    <location>
        <position position="39"/>
    </location>
    <ligand>
        <name>ATP</name>
        <dbReference type="ChEBI" id="CHEBI:30616"/>
    </ligand>
</feature>
<evidence type="ECO:0000256" key="2">
    <source>
        <dbReference type="ARBA" id="ARBA00022527"/>
    </source>
</evidence>
<dbReference type="GO" id="GO:0004674">
    <property type="term" value="F:protein serine/threonine kinase activity"/>
    <property type="evidence" value="ECO:0007669"/>
    <property type="project" value="UniProtKB-KW"/>
</dbReference>
<evidence type="ECO:0000256" key="4">
    <source>
        <dbReference type="ARBA" id="ARBA00022741"/>
    </source>
</evidence>